<dbReference type="EMBL" id="KE524778">
    <property type="protein sequence ID" value="KFB36472.1"/>
    <property type="molecule type" value="Genomic_DNA"/>
</dbReference>
<evidence type="ECO:0000256" key="1">
    <source>
        <dbReference type="PROSITE-ProRule" id="PRU01263"/>
    </source>
</evidence>
<organism evidence="3">
    <name type="scientific">Anopheles sinensis</name>
    <name type="common">Mosquito</name>
    <dbReference type="NCBI Taxonomy" id="74873"/>
    <lineage>
        <taxon>Eukaryota</taxon>
        <taxon>Metazoa</taxon>
        <taxon>Ecdysozoa</taxon>
        <taxon>Arthropoda</taxon>
        <taxon>Hexapoda</taxon>
        <taxon>Insecta</taxon>
        <taxon>Pterygota</taxon>
        <taxon>Neoptera</taxon>
        <taxon>Endopterygota</taxon>
        <taxon>Diptera</taxon>
        <taxon>Nematocera</taxon>
        <taxon>Culicoidea</taxon>
        <taxon>Culicidae</taxon>
        <taxon>Anophelinae</taxon>
        <taxon>Anopheles</taxon>
    </lineage>
</organism>
<dbReference type="SMART" id="SM00868">
    <property type="entry name" value="zf-AD"/>
    <property type="match status" value="1"/>
</dbReference>
<dbReference type="Gene3D" id="3.40.1800.20">
    <property type="match status" value="1"/>
</dbReference>
<keyword evidence="1" id="KW-0863">Zinc-finger</keyword>
<accession>A0A084VES8</accession>
<dbReference type="InterPro" id="IPR012934">
    <property type="entry name" value="Znf_AD"/>
</dbReference>
<dbReference type="SUPFAM" id="SSF57716">
    <property type="entry name" value="Glucocorticoid receptor-like (DNA-binding domain)"/>
    <property type="match status" value="1"/>
</dbReference>
<evidence type="ECO:0000313" key="4">
    <source>
        <dbReference type="EnsemblMetazoa" id="ASIC003512-PA"/>
    </source>
</evidence>
<evidence type="ECO:0000313" key="5">
    <source>
        <dbReference type="Proteomes" id="UP000030765"/>
    </source>
</evidence>
<dbReference type="OMA" id="ICIKCIV"/>
<dbReference type="OrthoDB" id="7721920at2759"/>
<dbReference type="Proteomes" id="UP000030765">
    <property type="component" value="Unassembled WGS sequence"/>
</dbReference>
<name>A0A084VES8_ANOSI</name>
<keyword evidence="5" id="KW-1185">Reference proteome</keyword>
<dbReference type="VEuPathDB" id="VectorBase:ASIC003512"/>
<sequence>MFPANEPVNDELLRKIRECATVSIVYEEDQNSMICIKCIVDVEEFYRFKERCIQNDLLFHQMRQDNCPPSLDDEEDEFDPIVAPEVHLMESKTALRPAERFPESFLGEVKLTRVGYNYRVVRVNDERDVLVFRKHRYCRMEENSDCNNWECIAKKATGCPAKLMISSTVSFPLAICNRRVKHNHSVAIVQPVGTIQPYSEEIVKMLQKYTLAVDSQQRLRLLAGGYRYRMRQTLFADGMSLWVCERSTSDRCPGSVMLSYQDEKAFMEGEKHNHDVEENVPVPATVNSALMAQKKPTEVAQYPYGYNFKITDDCLLFRGNHFKPGKPCSSKSSVVWNCTQEGCTVKARVRRKIATLVNRDHEHPPAISRKQNPTVQETLHRGVNYRLILDETGHIKLLHRKHRFTLETLRKNGTTEWTCTWRQQGCKATLSMVPDEQVVYGCDDKDHSHRIGNALEQYFQTEILPSSLSTEEKVLWSYQDYDLLWNSNNKPIVRRENYRFYARNALTNGTIRWKCTSSVRTYCDAFITMDKDGTITNESLLHDHQRLRKPAVTKILPSQNRGIDGKPPFGAIFDSPGPVHLVAGGFNYRRMMNVQLNVEIIVYCAHKYLVDDAPHTYRCILRDEPEGCPGKIVLTNNALCAELIVPHNHSSRDIRRIAQPDRSSQVTIDGPNYKLIYSMTGRNCLIMHEGYTFRVYKLLEPMQSSRWRCIQGEAGCKAYLTVPLSLTKPASTNGHPHDHSMMVGSGQLDSDDTTISQELCSVEVKVEEPSENEMSTETEVKNIPLALQYPRLFAVKREISDDSVNDANARTCFNNGHLYVRYSAEQAAGETPEWICAFHWTFGCGASVNEVPAHNHDRFAAVRTNDRFSMLKALIGRGIIEQRGQMTLMPHLQTVSEYELLPSNGNLSLSIDAHRYYFYKAKNNGDWVWRCVRHRWQGCKIGVTVSHCFGKYYFQPYGTTEHTHSDHHTAMA</sequence>
<keyword evidence="1" id="KW-0479">Metal-binding</keyword>
<dbReference type="GO" id="GO:0005634">
    <property type="term" value="C:nucleus"/>
    <property type="evidence" value="ECO:0007669"/>
    <property type="project" value="InterPro"/>
</dbReference>
<reference evidence="3 5" key="1">
    <citation type="journal article" date="2014" name="BMC Genomics">
        <title>Genome sequence of Anopheles sinensis provides insight into genetics basis of mosquito competence for malaria parasites.</title>
        <authorList>
            <person name="Zhou D."/>
            <person name="Zhang D."/>
            <person name="Ding G."/>
            <person name="Shi L."/>
            <person name="Hou Q."/>
            <person name="Ye Y."/>
            <person name="Xu Y."/>
            <person name="Zhou H."/>
            <person name="Xiong C."/>
            <person name="Li S."/>
            <person name="Yu J."/>
            <person name="Hong S."/>
            <person name="Yu X."/>
            <person name="Zou P."/>
            <person name="Chen C."/>
            <person name="Chang X."/>
            <person name="Wang W."/>
            <person name="Lv Y."/>
            <person name="Sun Y."/>
            <person name="Ma L."/>
            <person name="Shen B."/>
            <person name="Zhu C."/>
        </authorList>
    </citation>
    <scope>NUCLEOTIDE SEQUENCE [LARGE SCALE GENOMIC DNA]</scope>
</reference>
<dbReference type="GO" id="GO:0008270">
    <property type="term" value="F:zinc ion binding"/>
    <property type="evidence" value="ECO:0007669"/>
    <property type="project" value="UniProtKB-KW"/>
</dbReference>
<dbReference type="EnsemblMetazoa" id="ASIC003512-RA">
    <property type="protein sequence ID" value="ASIC003512-PA"/>
    <property type="gene ID" value="ASIC003512"/>
</dbReference>
<dbReference type="STRING" id="74873.A0A084VES8"/>
<evidence type="ECO:0000313" key="3">
    <source>
        <dbReference type="EMBL" id="KFB36472.1"/>
    </source>
</evidence>
<proteinExistence type="predicted"/>
<reference evidence="4" key="2">
    <citation type="submission" date="2020-05" db="UniProtKB">
        <authorList>
            <consortium name="EnsemblMetazoa"/>
        </authorList>
    </citation>
    <scope>IDENTIFICATION</scope>
</reference>
<dbReference type="Pfam" id="PF07776">
    <property type="entry name" value="zf-AD"/>
    <property type="match status" value="1"/>
</dbReference>
<dbReference type="EMBL" id="ATLV01012290">
    <property type="status" value="NOT_ANNOTATED_CDS"/>
    <property type="molecule type" value="Genomic_DNA"/>
</dbReference>
<dbReference type="Gene3D" id="2.20.25.240">
    <property type="match status" value="5"/>
</dbReference>
<feature type="domain" description="ZAD" evidence="2">
    <location>
        <begin position="1"/>
        <end position="62"/>
    </location>
</feature>
<dbReference type="PROSITE" id="PS51915">
    <property type="entry name" value="ZAD"/>
    <property type="match status" value="1"/>
</dbReference>
<evidence type="ECO:0000259" key="2">
    <source>
        <dbReference type="PROSITE" id="PS51915"/>
    </source>
</evidence>
<dbReference type="VEuPathDB" id="VectorBase:ASIS021226"/>
<comment type="caution">
    <text evidence="1">Lacks conserved residue(s) required for the propagation of feature annotation.</text>
</comment>
<keyword evidence="1" id="KW-0862">Zinc</keyword>
<protein>
    <submittedName>
        <fullName evidence="3">AGAP004061-PA-like protein</fullName>
    </submittedName>
</protein>
<dbReference type="AlphaFoldDB" id="A0A084VES8"/>
<gene>
    <name evidence="3" type="ORF">ZHAS_00003512</name>
</gene>